<sequence length="400" mass="43027">MRNVSERTASAALGPAVTETVVVVPDTPRRSRWPRLVSLALVVIGAALVLSFPFVAPNPYILSAGVVILNYAVLSTGWNFMGGFTGYISLGHAAYFGLGAYGTGLIVKYLQLPGFVAWVLAALLVVAVSIPVGIAALRVRGASFVIVSIAFVLILLLVFQSWREFTGGSEGLIVPRPFPDLMRPEHHRVFFYLFAALLAAALVAWWIIDRSKFGTALKSIREDEDKARSLGVPTTRFKLIAYVLSALVTALGGGLYALWFGDLDPIFQFSILVGSYMVLMALLGGVRHLFGPLLGALVVGIALEYFKLEFGDTQFHLVAAGLLLGVVVLFMPDGVIPAVRALIDRFRPQQTSIRDVTAAELLEQNRAAATSEPRAGASSDHRAGAAPDPHADADNREVVR</sequence>
<evidence type="ECO:0000313" key="9">
    <source>
        <dbReference type="Proteomes" id="UP001500506"/>
    </source>
</evidence>
<dbReference type="Proteomes" id="UP001500506">
    <property type="component" value="Unassembled WGS sequence"/>
</dbReference>
<feature type="compositionally biased region" description="Basic and acidic residues" evidence="6">
    <location>
        <begin position="379"/>
        <end position="400"/>
    </location>
</feature>
<keyword evidence="3 7" id="KW-0812">Transmembrane</keyword>
<dbReference type="InterPro" id="IPR001851">
    <property type="entry name" value="ABC_transp_permease"/>
</dbReference>
<feature type="transmembrane region" description="Helical" evidence="7">
    <location>
        <begin position="189"/>
        <end position="208"/>
    </location>
</feature>
<keyword evidence="9" id="KW-1185">Reference proteome</keyword>
<keyword evidence="4 7" id="KW-1133">Transmembrane helix</keyword>
<proteinExistence type="predicted"/>
<feature type="transmembrane region" description="Helical" evidence="7">
    <location>
        <begin position="60"/>
        <end position="81"/>
    </location>
</feature>
<evidence type="ECO:0000256" key="5">
    <source>
        <dbReference type="ARBA" id="ARBA00023136"/>
    </source>
</evidence>
<comment type="subcellular location">
    <subcellularLocation>
        <location evidence="1">Cell membrane</location>
        <topology evidence="1">Multi-pass membrane protein</topology>
    </subcellularLocation>
</comment>
<accession>A0ABP4X3Z5</accession>
<protein>
    <submittedName>
        <fullName evidence="8">Branched-chain amino acid ABC transporter permease</fullName>
    </submittedName>
</protein>
<reference evidence="9" key="1">
    <citation type="journal article" date="2019" name="Int. J. Syst. Evol. Microbiol.">
        <title>The Global Catalogue of Microorganisms (GCM) 10K type strain sequencing project: providing services to taxonomists for standard genome sequencing and annotation.</title>
        <authorList>
            <consortium name="The Broad Institute Genomics Platform"/>
            <consortium name="The Broad Institute Genome Sequencing Center for Infectious Disease"/>
            <person name="Wu L."/>
            <person name="Ma J."/>
        </authorList>
    </citation>
    <scope>NUCLEOTIDE SEQUENCE [LARGE SCALE GENOMIC DNA]</scope>
    <source>
        <strain evidence="9">JCM 14319</strain>
    </source>
</reference>
<feature type="transmembrane region" description="Helical" evidence="7">
    <location>
        <begin position="318"/>
        <end position="343"/>
    </location>
</feature>
<feature type="region of interest" description="Disordered" evidence="6">
    <location>
        <begin position="366"/>
        <end position="400"/>
    </location>
</feature>
<feature type="transmembrane region" description="Helical" evidence="7">
    <location>
        <begin position="289"/>
        <end position="306"/>
    </location>
</feature>
<dbReference type="Pfam" id="PF02653">
    <property type="entry name" value="BPD_transp_2"/>
    <property type="match status" value="1"/>
</dbReference>
<name>A0ABP4X3Z5_9MICO</name>
<dbReference type="RefSeq" id="WP_232499613.1">
    <property type="nucleotide sequence ID" value="NZ_BAAANH010000008.1"/>
</dbReference>
<evidence type="ECO:0000256" key="3">
    <source>
        <dbReference type="ARBA" id="ARBA00022692"/>
    </source>
</evidence>
<dbReference type="EMBL" id="BAAANH010000008">
    <property type="protein sequence ID" value="GAA1769656.1"/>
    <property type="molecule type" value="Genomic_DNA"/>
</dbReference>
<feature type="transmembrane region" description="Helical" evidence="7">
    <location>
        <begin position="239"/>
        <end position="259"/>
    </location>
</feature>
<evidence type="ECO:0000256" key="2">
    <source>
        <dbReference type="ARBA" id="ARBA00022475"/>
    </source>
</evidence>
<comment type="caution">
    <text evidence="8">The sequence shown here is derived from an EMBL/GenBank/DDBJ whole genome shotgun (WGS) entry which is preliminary data.</text>
</comment>
<evidence type="ECO:0000256" key="4">
    <source>
        <dbReference type="ARBA" id="ARBA00022989"/>
    </source>
</evidence>
<dbReference type="InterPro" id="IPR043428">
    <property type="entry name" value="LivM-like"/>
</dbReference>
<feature type="transmembrane region" description="Helical" evidence="7">
    <location>
        <begin position="144"/>
        <end position="162"/>
    </location>
</feature>
<feature type="transmembrane region" description="Helical" evidence="7">
    <location>
        <begin position="116"/>
        <end position="137"/>
    </location>
</feature>
<organism evidence="8 9">
    <name type="scientific">Agromyces humatus</name>
    <dbReference type="NCBI Taxonomy" id="279573"/>
    <lineage>
        <taxon>Bacteria</taxon>
        <taxon>Bacillati</taxon>
        <taxon>Actinomycetota</taxon>
        <taxon>Actinomycetes</taxon>
        <taxon>Micrococcales</taxon>
        <taxon>Microbacteriaceae</taxon>
        <taxon>Agromyces</taxon>
    </lineage>
</organism>
<gene>
    <name evidence="8" type="ORF">GCM10009747_33510</name>
</gene>
<keyword evidence="2" id="KW-1003">Cell membrane</keyword>
<evidence type="ECO:0000256" key="7">
    <source>
        <dbReference type="SAM" id="Phobius"/>
    </source>
</evidence>
<evidence type="ECO:0000313" key="8">
    <source>
        <dbReference type="EMBL" id="GAA1769656.1"/>
    </source>
</evidence>
<feature type="transmembrane region" description="Helical" evidence="7">
    <location>
        <begin position="93"/>
        <end position="110"/>
    </location>
</feature>
<dbReference type="PANTHER" id="PTHR30482:SF10">
    <property type="entry name" value="HIGH-AFFINITY BRANCHED-CHAIN AMINO ACID TRANSPORT PROTEIN BRAE"/>
    <property type="match status" value="1"/>
</dbReference>
<dbReference type="PANTHER" id="PTHR30482">
    <property type="entry name" value="HIGH-AFFINITY BRANCHED-CHAIN AMINO ACID TRANSPORT SYSTEM PERMEASE"/>
    <property type="match status" value="1"/>
</dbReference>
<evidence type="ECO:0000256" key="1">
    <source>
        <dbReference type="ARBA" id="ARBA00004651"/>
    </source>
</evidence>
<feature type="transmembrane region" description="Helical" evidence="7">
    <location>
        <begin position="36"/>
        <end position="54"/>
    </location>
</feature>
<evidence type="ECO:0000256" key="6">
    <source>
        <dbReference type="SAM" id="MobiDB-lite"/>
    </source>
</evidence>
<keyword evidence="5 7" id="KW-0472">Membrane</keyword>
<feature type="transmembrane region" description="Helical" evidence="7">
    <location>
        <begin position="265"/>
        <end position="282"/>
    </location>
</feature>
<dbReference type="CDD" id="cd06581">
    <property type="entry name" value="TM_PBP1_LivM_like"/>
    <property type="match status" value="1"/>
</dbReference>